<sequence>METYGELIQARRQLKDLLTKRYLRSLQHSKGYFYAHANKGCKYLAHLLKGNAPRTQVRYLRLSSGTTTTFPNKIAGEFRKYYHSLYNIHVTDGNDDSDAEDARTRDYLQESITRTISSDTAERWTPSFLWRSSWRP</sequence>
<name>A0AAD1WFL2_PELCU</name>
<dbReference type="EMBL" id="OW240918">
    <property type="protein sequence ID" value="CAH2307345.1"/>
    <property type="molecule type" value="Genomic_DNA"/>
</dbReference>
<evidence type="ECO:0000313" key="1">
    <source>
        <dbReference type="EMBL" id="CAH2307345.1"/>
    </source>
</evidence>
<accession>A0AAD1WFL2</accession>
<reference evidence="1" key="1">
    <citation type="submission" date="2022-03" db="EMBL/GenBank/DDBJ databases">
        <authorList>
            <person name="Alioto T."/>
            <person name="Alioto T."/>
            <person name="Gomez Garrido J."/>
        </authorList>
    </citation>
    <scope>NUCLEOTIDE SEQUENCE</scope>
</reference>
<dbReference type="AlphaFoldDB" id="A0AAD1WFL2"/>
<keyword evidence="2" id="KW-1185">Reference proteome</keyword>
<dbReference type="Proteomes" id="UP001295444">
    <property type="component" value="Chromosome 07"/>
</dbReference>
<proteinExistence type="predicted"/>
<gene>
    <name evidence="1" type="ORF">PECUL_23A020140</name>
</gene>
<organism evidence="1 2">
    <name type="scientific">Pelobates cultripes</name>
    <name type="common">Western spadefoot toad</name>
    <dbReference type="NCBI Taxonomy" id="61616"/>
    <lineage>
        <taxon>Eukaryota</taxon>
        <taxon>Metazoa</taxon>
        <taxon>Chordata</taxon>
        <taxon>Craniata</taxon>
        <taxon>Vertebrata</taxon>
        <taxon>Euteleostomi</taxon>
        <taxon>Amphibia</taxon>
        <taxon>Batrachia</taxon>
        <taxon>Anura</taxon>
        <taxon>Pelobatoidea</taxon>
        <taxon>Pelobatidae</taxon>
        <taxon>Pelobates</taxon>
    </lineage>
</organism>
<evidence type="ECO:0000313" key="2">
    <source>
        <dbReference type="Proteomes" id="UP001295444"/>
    </source>
</evidence>
<protein>
    <submittedName>
        <fullName evidence="1">Uncharacterized protein</fullName>
    </submittedName>
</protein>